<dbReference type="OrthoDB" id="94039at2759"/>
<dbReference type="SUPFAM" id="SSF53474">
    <property type="entry name" value="alpha/beta-Hydrolases"/>
    <property type="match status" value="1"/>
</dbReference>
<name>A0A9P7JEL6_9AGAM</name>
<evidence type="ECO:0000313" key="2">
    <source>
        <dbReference type="Proteomes" id="UP000807769"/>
    </source>
</evidence>
<sequence>MSQLPAPERRVLSLHTTLGSDPVELKCSTLYYPVSCTKDGLTLVFTHGLAGHKEQYDPAIARLLIARSNSRYDPRYSWEGDVHNERYCALPTSIPLYSLAQVQHSSRNSSFRKLYSLDICTHIHASFSYALCSRNDRTHIDVPSLTPTDPRSIHGAANVRGSLAKRDRWTDREALTKWLVGGKGVWRKWDKRVLSSYVRYGFEEVNESELGAGKRKSYVTPTLRKDEESPLYACLSHTVEPESLGRACRAVEEAGRGVHVVWADFEEFISKMAKKEILDAAEHRVVSQRTIKGAGHLVPQEKPDELGEALVEILNEIVNGSGNTKAKM</sequence>
<proteinExistence type="predicted"/>
<organism evidence="1 2">
    <name type="scientific">Suillus subaureus</name>
    <dbReference type="NCBI Taxonomy" id="48587"/>
    <lineage>
        <taxon>Eukaryota</taxon>
        <taxon>Fungi</taxon>
        <taxon>Dikarya</taxon>
        <taxon>Basidiomycota</taxon>
        <taxon>Agaricomycotina</taxon>
        <taxon>Agaricomycetes</taxon>
        <taxon>Agaricomycetidae</taxon>
        <taxon>Boletales</taxon>
        <taxon>Suillineae</taxon>
        <taxon>Suillaceae</taxon>
        <taxon>Suillus</taxon>
    </lineage>
</organism>
<evidence type="ECO:0000313" key="1">
    <source>
        <dbReference type="EMBL" id="KAG1818123.1"/>
    </source>
</evidence>
<dbReference type="RefSeq" id="XP_041194183.1">
    <property type="nucleotide sequence ID" value="XM_041339979.1"/>
</dbReference>
<reference evidence="1" key="1">
    <citation type="journal article" date="2020" name="New Phytol.">
        <title>Comparative genomics reveals dynamic genome evolution in host specialist ectomycorrhizal fungi.</title>
        <authorList>
            <person name="Lofgren L.A."/>
            <person name="Nguyen N.H."/>
            <person name="Vilgalys R."/>
            <person name="Ruytinx J."/>
            <person name="Liao H.L."/>
            <person name="Branco S."/>
            <person name="Kuo A."/>
            <person name="LaButti K."/>
            <person name="Lipzen A."/>
            <person name="Andreopoulos W."/>
            <person name="Pangilinan J."/>
            <person name="Riley R."/>
            <person name="Hundley H."/>
            <person name="Na H."/>
            <person name="Barry K."/>
            <person name="Grigoriev I.V."/>
            <person name="Stajich J.E."/>
            <person name="Kennedy P.G."/>
        </authorList>
    </citation>
    <scope>NUCLEOTIDE SEQUENCE</scope>
    <source>
        <strain evidence="1">MN1</strain>
    </source>
</reference>
<dbReference type="Gene3D" id="3.40.50.1820">
    <property type="entry name" value="alpha/beta hydrolase"/>
    <property type="match status" value="2"/>
</dbReference>
<dbReference type="EMBL" id="JABBWG010000012">
    <property type="protein sequence ID" value="KAG1818123.1"/>
    <property type="molecule type" value="Genomic_DNA"/>
</dbReference>
<accession>A0A9P7JEL6</accession>
<dbReference type="InterPro" id="IPR029058">
    <property type="entry name" value="AB_hydrolase_fold"/>
</dbReference>
<gene>
    <name evidence="1" type="ORF">BJ212DRAFT_1479953</name>
</gene>
<evidence type="ECO:0008006" key="3">
    <source>
        <dbReference type="Google" id="ProtNLM"/>
    </source>
</evidence>
<protein>
    <recommendedName>
        <fullName evidence="3">AB hydrolase-1 domain-containing protein</fullName>
    </recommendedName>
</protein>
<comment type="caution">
    <text evidence="1">The sequence shown here is derived from an EMBL/GenBank/DDBJ whole genome shotgun (WGS) entry which is preliminary data.</text>
</comment>
<keyword evidence="2" id="KW-1185">Reference proteome</keyword>
<dbReference type="GeneID" id="64633995"/>
<dbReference type="AlphaFoldDB" id="A0A9P7JEL6"/>
<dbReference type="Proteomes" id="UP000807769">
    <property type="component" value="Unassembled WGS sequence"/>
</dbReference>